<dbReference type="InterPro" id="IPR002197">
    <property type="entry name" value="HTH_Fis"/>
</dbReference>
<dbReference type="AlphaFoldDB" id="A0A3B1D9Q3"/>
<evidence type="ECO:0000256" key="8">
    <source>
        <dbReference type="ARBA" id="ARBA00023012"/>
    </source>
</evidence>
<keyword evidence="12" id="KW-0804">Transcription</keyword>
<dbReference type="Gene3D" id="3.40.50.300">
    <property type="entry name" value="P-loop containing nucleotide triphosphate hydrolases"/>
    <property type="match status" value="1"/>
</dbReference>
<evidence type="ECO:0000256" key="1">
    <source>
        <dbReference type="ARBA" id="ARBA00004496"/>
    </source>
</evidence>
<evidence type="ECO:0000256" key="10">
    <source>
        <dbReference type="ARBA" id="ARBA00023125"/>
    </source>
</evidence>
<dbReference type="InterPro" id="IPR027417">
    <property type="entry name" value="P-loop_NTPase"/>
</dbReference>
<name>A0A3B1D9Q3_9ZZZZ</name>
<dbReference type="FunFam" id="1.10.8.60:FF:000014">
    <property type="entry name" value="DNA-binding transcriptional regulator NtrC"/>
    <property type="match status" value="1"/>
</dbReference>
<dbReference type="SMART" id="SM00448">
    <property type="entry name" value="REC"/>
    <property type="match status" value="1"/>
</dbReference>
<evidence type="ECO:0000256" key="5">
    <source>
        <dbReference type="ARBA" id="ARBA00022553"/>
    </source>
</evidence>
<keyword evidence="10" id="KW-0238">DNA-binding</keyword>
<evidence type="ECO:0000256" key="3">
    <source>
        <dbReference type="ARBA" id="ARBA00022490"/>
    </source>
</evidence>
<dbReference type="EMBL" id="UOGB01000329">
    <property type="protein sequence ID" value="VAX25407.1"/>
    <property type="molecule type" value="Genomic_DNA"/>
</dbReference>
<dbReference type="InterPro" id="IPR002078">
    <property type="entry name" value="Sigma_54_int"/>
</dbReference>
<dbReference type="SMART" id="SM00382">
    <property type="entry name" value="AAA"/>
    <property type="match status" value="1"/>
</dbReference>
<protein>
    <recommendedName>
        <fullName evidence="2">DNA-binding transcriptional regulator NtrC</fullName>
    </recommendedName>
    <alternativeName>
        <fullName evidence="14">Nitrogen regulation protein NR(I)</fullName>
    </alternativeName>
    <alternativeName>
        <fullName evidence="15">Nitrogen regulator I</fullName>
    </alternativeName>
</protein>
<comment type="subcellular location">
    <subcellularLocation>
        <location evidence="1">Cytoplasm</location>
    </subcellularLocation>
</comment>
<dbReference type="PRINTS" id="PR01590">
    <property type="entry name" value="HTHFIS"/>
</dbReference>
<dbReference type="SUPFAM" id="SSF52540">
    <property type="entry name" value="P-loop containing nucleoside triphosphate hydrolases"/>
    <property type="match status" value="1"/>
</dbReference>
<dbReference type="PANTHER" id="PTHR32071">
    <property type="entry name" value="TRANSCRIPTIONAL REGULATORY PROTEIN"/>
    <property type="match status" value="1"/>
</dbReference>
<evidence type="ECO:0000259" key="17">
    <source>
        <dbReference type="PROSITE" id="PS50110"/>
    </source>
</evidence>
<gene>
    <name evidence="18" type="ORF">MNBD_NITROSPINAE03-1042</name>
</gene>
<sequence length="465" mass="50445">MEKILVVDDEESIRFVLSKGFERIGHETDTASTIDAAVERLNEGLYFCVFLDIKMPDGSGLDLIGSILKRQNPPSVVVMTAEATMKNAITAMKKGAFDYITKPFDFDVIDILINRIVQYRKMSSELAKFKSGGADQPEGELVGRSAPMQELFKLIGRSANSDENILITGPTGSGKELVAKALHSNSSRSTGPFIAVNCAAIPNDLLESELFGHVKGAFTGAFDSKSGKFLAASGGAMLLDEVGDMPLSLQAKMLRVLQDREFYPVGSTKPVKVDTRVLASTNRNLSDDVASGRFREDLYHRLNVVHIKTPPLSERRSDIPLLAEHFLSKIAKTLNEKPKTIGPGVMDALVDYDWPGSVRELENVVRRAVIMTPGATITLDDIPGELSGAKRAGAPGGALGQLVKEVFDSSAYGQAHRKMVGLVEKELIEIALARTGGVQTQAAKLLGLNRNTLKKKMTELDIDSK</sequence>
<feature type="domain" description="Response regulatory" evidence="17">
    <location>
        <begin position="3"/>
        <end position="117"/>
    </location>
</feature>
<evidence type="ECO:0000256" key="11">
    <source>
        <dbReference type="ARBA" id="ARBA00023159"/>
    </source>
</evidence>
<dbReference type="InterPro" id="IPR011006">
    <property type="entry name" value="CheY-like_superfamily"/>
</dbReference>
<keyword evidence="3" id="KW-0963">Cytoplasm</keyword>
<dbReference type="Pfam" id="PF25601">
    <property type="entry name" value="AAA_lid_14"/>
    <property type="match status" value="1"/>
</dbReference>
<dbReference type="FunFam" id="3.40.50.300:FF:000006">
    <property type="entry name" value="DNA-binding transcriptional regulator NtrC"/>
    <property type="match status" value="1"/>
</dbReference>
<dbReference type="Gene3D" id="1.10.8.60">
    <property type="match status" value="1"/>
</dbReference>
<dbReference type="Gene3D" id="3.40.50.2300">
    <property type="match status" value="1"/>
</dbReference>
<dbReference type="PANTHER" id="PTHR32071:SF95">
    <property type="entry name" value="DNA-BINDING TRANSCRIPTIONAL REGULATOR NTRC"/>
    <property type="match status" value="1"/>
</dbReference>
<reference evidence="18" key="1">
    <citation type="submission" date="2018-06" db="EMBL/GenBank/DDBJ databases">
        <authorList>
            <person name="Zhirakovskaya E."/>
        </authorList>
    </citation>
    <scope>NUCLEOTIDE SEQUENCE</scope>
</reference>
<evidence type="ECO:0000256" key="9">
    <source>
        <dbReference type="ARBA" id="ARBA00023015"/>
    </source>
</evidence>
<dbReference type="GO" id="GO:0005524">
    <property type="term" value="F:ATP binding"/>
    <property type="evidence" value="ECO:0007669"/>
    <property type="project" value="UniProtKB-KW"/>
</dbReference>
<dbReference type="GO" id="GO:0006355">
    <property type="term" value="P:regulation of DNA-templated transcription"/>
    <property type="evidence" value="ECO:0007669"/>
    <property type="project" value="InterPro"/>
</dbReference>
<feature type="domain" description="Sigma-54 factor interaction" evidence="16">
    <location>
        <begin position="141"/>
        <end position="370"/>
    </location>
</feature>
<dbReference type="SUPFAM" id="SSF46689">
    <property type="entry name" value="Homeodomain-like"/>
    <property type="match status" value="1"/>
</dbReference>
<dbReference type="CDD" id="cd00009">
    <property type="entry name" value="AAA"/>
    <property type="match status" value="1"/>
</dbReference>
<dbReference type="InterPro" id="IPR058031">
    <property type="entry name" value="AAA_lid_NorR"/>
</dbReference>
<dbReference type="InterPro" id="IPR003593">
    <property type="entry name" value="AAA+_ATPase"/>
</dbReference>
<dbReference type="Gene3D" id="1.10.10.60">
    <property type="entry name" value="Homeodomain-like"/>
    <property type="match status" value="1"/>
</dbReference>
<keyword evidence="7" id="KW-0067">ATP-binding</keyword>
<dbReference type="GO" id="GO:0000160">
    <property type="term" value="P:phosphorelay signal transduction system"/>
    <property type="evidence" value="ECO:0007669"/>
    <property type="project" value="UniProtKB-KW"/>
</dbReference>
<keyword evidence="6" id="KW-0547">Nucleotide-binding</keyword>
<accession>A0A3B1D9Q3</accession>
<keyword evidence="13" id="KW-0535">Nitrogen fixation</keyword>
<evidence type="ECO:0000256" key="15">
    <source>
        <dbReference type="ARBA" id="ARBA00031910"/>
    </source>
</evidence>
<dbReference type="SUPFAM" id="SSF52172">
    <property type="entry name" value="CheY-like"/>
    <property type="match status" value="1"/>
</dbReference>
<dbReference type="PROSITE" id="PS50110">
    <property type="entry name" value="RESPONSE_REGULATORY"/>
    <property type="match status" value="1"/>
</dbReference>
<dbReference type="Pfam" id="PF00072">
    <property type="entry name" value="Response_reg"/>
    <property type="match status" value="1"/>
</dbReference>
<dbReference type="Pfam" id="PF02954">
    <property type="entry name" value="HTH_8"/>
    <property type="match status" value="1"/>
</dbReference>
<organism evidence="18">
    <name type="scientific">hydrothermal vent metagenome</name>
    <dbReference type="NCBI Taxonomy" id="652676"/>
    <lineage>
        <taxon>unclassified sequences</taxon>
        <taxon>metagenomes</taxon>
        <taxon>ecological metagenomes</taxon>
    </lineage>
</organism>
<dbReference type="GO" id="GO:0043565">
    <property type="term" value="F:sequence-specific DNA binding"/>
    <property type="evidence" value="ECO:0007669"/>
    <property type="project" value="InterPro"/>
</dbReference>
<evidence type="ECO:0000256" key="6">
    <source>
        <dbReference type="ARBA" id="ARBA00022741"/>
    </source>
</evidence>
<dbReference type="Pfam" id="PF00158">
    <property type="entry name" value="Sigma54_activat"/>
    <property type="match status" value="1"/>
</dbReference>
<proteinExistence type="predicted"/>
<keyword evidence="9" id="KW-0805">Transcription regulation</keyword>
<evidence type="ECO:0000259" key="16">
    <source>
        <dbReference type="PROSITE" id="PS50045"/>
    </source>
</evidence>
<evidence type="ECO:0000256" key="12">
    <source>
        <dbReference type="ARBA" id="ARBA00023163"/>
    </source>
</evidence>
<dbReference type="InterPro" id="IPR001789">
    <property type="entry name" value="Sig_transdc_resp-reg_receiver"/>
</dbReference>
<evidence type="ECO:0000256" key="14">
    <source>
        <dbReference type="ARBA" id="ARBA00029881"/>
    </source>
</evidence>
<evidence type="ECO:0000256" key="2">
    <source>
        <dbReference type="ARBA" id="ARBA00019059"/>
    </source>
</evidence>
<keyword evidence="8" id="KW-0902">Two-component regulatory system</keyword>
<evidence type="ECO:0000256" key="13">
    <source>
        <dbReference type="ARBA" id="ARBA00023231"/>
    </source>
</evidence>
<evidence type="ECO:0000256" key="7">
    <source>
        <dbReference type="ARBA" id="ARBA00022840"/>
    </source>
</evidence>
<keyword evidence="4" id="KW-0678">Repressor</keyword>
<dbReference type="GO" id="GO:0005737">
    <property type="term" value="C:cytoplasm"/>
    <property type="evidence" value="ECO:0007669"/>
    <property type="project" value="UniProtKB-SubCell"/>
</dbReference>
<evidence type="ECO:0000313" key="18">
    <source>
        <dbReference type="EMBL" id="VAX25407.1"/>
    </source>
</evidence>
<keyword evidence="5" id="KW-0597">Phosphoprotein</keyword>
<evidence type="ECO:0000256" key="4">
    <source>
        <dbReference type="ARBA" id="ARBA00022491"/>
    </source>
</evidence>
<keyword evidence="11" id="KW-0010">Activator</keyword>
<dbReference type="PROSITE" id="PS50045">
    <property type="entry name" value="SIGMA54_INTERACT_4"/>
    <property type="match status" value="1"/>
</dbReference>
<dbReference type="InterPro" id="IPR009057">
    <property type="entry name" value="Homeodomain-like_sf"/>
</dbReference>